<evidence type="ECO:0000313" key="4">
    <source>
        <dbReference type="EMBL" id="MDF1612542.1"/>
    </source>
</evidence>
<accession>A0AAE3TEN1</accession>
<evidence type="ECO:0000313" key="5">
    <source>
        <dbReference type="Proteomes" id="UP001221302"/>
    </source>
</evidence>
<dbReference type="GO" id="GO:0055085">
    <property type="term" value="P:transmembrane transport"/>
    <property type="evidence" value="ECO:0007669"/>
    <property type="project" value="InterPro"/>
</dbReference>
<feature type="signal peptide" evidence="3">
    <location>
        <begin position="1"/>
        <end position="19"/>
    </location>
</feature>
<name>A0AAE3TEN1_9BACT</name>
<dbReference type="Pfam" id="PF12974">
    <property type="entry name" value="Phosphonate-bd"/>
    <property type="match status" value="1"/>
</dbReference>
<keyword evidence="2 3" id="KW-0732">Signal</keyword>
<dbReference type="PANTHER" id="PTHR35841">
    <property type="entry name" value="PHOSPHONATES-BINDING PERIPLASMIC PROTEIN"/>
    <property type="match status" value="1"/>
</dbReference>
<feature type="chain" id="PRO_5042200009" evidence="3">
    <location>
        <begin position="20"/>
        <end position="292"/>
    </location>
</feature>
<dbReference type="CDD" id="cd13571">
    <property type="entry name" value="PBP2_PnhD_1"/>
    <property type="match status" value="1"/>
</dbReference>
<dbReference type="Gene3D" id="3.40.190.10">
    <property type="entry name" value="Periplasmic binding protein-like II"/>
    <property type="match status" value="2"/>
</dbReference>
<organism evidence="4 5">
    <name type="scientific">Stygiobacter electus</name>
    <dbReference type="NCBI Taxonomy" id="3032292"/>
    <lineage>
        <taxon>Bacteria</taxon>
        <taxon>Pseudomonadati</taxon>
        <taxon>Ignavibacteriota</taxon>
        <taxon>Ignavibacteria</taxon>
        <taxon>Ignavibacteriales</taxon>
        <taxon>Melioribacteraceae</taxon>
        <taxon>Stygiobacter</taxon>
    </lineage>
</organism>
<comment type="caution">
    <text evidence="4">The sequence shown here is derived from an EMBL/GenBank/DDBJ whole genome shotgun (WGS) entry which is preliminary data.</text>
</comment>
<proteinExistence type="inferred from homology"/>
<dbReference type="SUPFAM" id="SSF53850">
    <property type="entry name" value="Periplasmic binding protein-like II"/>
    <property type="match status" value="1"/>
</dbReference>
<comment type="similarity">
    <text evidence="1">Belongs to the phosphate/phosphite/phosphonate binding protein family.</text>
</comment>
<dbReference type="InterPro" id="IPR005770">
    <property type="entry name" value="PhnD"/>
</dbReference>
<sequence>MKKISLLIFIIAITLIACADNPKIKEIEFSNYHKSEDYQHRKDSIPVIYVAVSTMISPLETFNLYKDVMDYISKHLGVRIEFKQRKTYREVNDLLAENKLDFAFICTGAYLEARNEIPIEILVVPVVNGKSYYRAYVLVNEQSKISDINDLKSKSFAFTDPLSNTGYSYIVNILKDKKTTPEKYFSKTIFTYAHDYSIQAVKRKIVDGATVDGLVFEYLKHYEPEKVDGVKIIHKSREFGIPPFVVQKNMDKNLKQKLKNVMLSMHNDLEGKKLLNKIMIDKFTLADESIYR</sequence>
<gene>
    <name evidence="4" type="primary">phnD</name>
    <name evidence="4" type="ORF">P0M35_10300</name>
</gene>
<dbReference type="Proteomes" id="UP001221302">
    <property type="component" value="Unassembled WGS sequence"/>
</dbReference>
<keyword evidence="5" id="KW-1185">Reference proteome</keyword>
<dbReference type="GO" id="GO:0043190">
    <property type="term" value="C:ATP-binding cassette (ABC) transporter complex"/>
    <property type="evidence" value="ECO:0007669"/>
    <property type="project" value="InterPro"/>
</dbReference>
<dbReference type="PROSITE" id="PS51257">
    <property type="entry name" value="PROKAR_LIPOPROTEIN"/>
    <property type="match status" value="1"/>
</dbReference>
<dbReference type="NCBIfam" id="TIGR01098">
    <property type="entry name" value="3A0109s03R"/>
    <property type="match status" value="1"/>
</dbReference>
<dbReference type="PANTHER" id="PTHR35841:SF1">
    <property type="entry name" value="PHOSPHONATES-BINDING PERIPLASMIC PROTEIN"/>
    <property type="match status" value="1"/>
</dbReference>
<protein>
    <submittedName>
        <fullName evidence="4">Phosphate/phosphite/phosphonate ABC transporter substrate-binding protein</fullName>
    </submittedName>
</protein>
<reference evidence="4" key="1">
    <citation type="submission" date="2023-03" db="EMBL/GenBank/DDBJ databases">
        <title>Stygiobacter electus gen. nov., sp. nov., facultatively anaerobic thermotolerant bacterium of the class Ignavibacteria from a well of Yessentuki mineral water deposit.</title>
        <authorList>
            <person name="Podosokorskaya O.A."/>
            <person name="Elcheninov A.G."/>
            <person name="Petrova N.F."/>
            <person name="Zavarzina D.G."/>
            <person name="Kublanov I.V."/>
            <person name="Merkel A.Y."/>
        </authorList>
    </citation>
    <scope>NUCLEOTIDE SEQUENCE</scope>
    <source>
        <strain evidence="4">09-Me</strain>
    </source>
</reference>
<evidence type="ECO:0000256" key="2">
    <source>
        <dbReference type="ARBA" id="ARBA00022729"/>
    </source>
</evidence>
<evidence type="ECO:0000256" key="1">
    <source>
        <dbReference type="ARBA" id="ARBA00007162"/>
    </source>
</evidence>
<dbReference type="AlphaFoldDB" id="A0AAE3TEN1"/>
<dbReference type="RefSeq" id="WP_321536312.1">
    <property type="nucleotide sequence ID" value="NZ_JARGDL010000014.1"/>
</dbReference>
<evidence type="ECO:0000256" key="3">
    <source>
        <dbReference type="SAM" id="SignalP"/>
    </source>
</evidence>
<dbReference type="EMBL" id="JARGDL010000014">
    <property type="protein sequence ID" value="MDF1612542.1"/>
    <property type="molecule type" value="Genomic_DNA"/>
</dbReference>